<evidence type="ECO:0000256" key="3">
    <source>
        <dbReference type="ARBA" id="ARBA00025751"/>
    </source>
</evidence>
<dbReference type="GO" id="GO:0005736">
    <property type="term" value="C:RNA polymerase I complex"/>
    <property type="evidence" value="ECO:0007669"/>
    <property type="project" value="TreeGrafter"/>
</dbReference>
<reference evidence="5" key="1">
    <citation type="submission" date="2024-04" db="EMBL/GenBank/DDBJ databases">
        <authorList>
            <consortium name="Molecular Ecology Group"/>
        </authorList>
    </citation>
    <scope>NUCLEOTIDE SEQUENCE</scope>
</reference>
<evidence type="ECO:0000259" key="4">
    <source>
        <dbReference type="Pfam" id="PF13656"/>
    </source>
</evidence>
<dbReference type="PANTHER" id="PTHR13946">
    <property type="entry name" value="DNA-DIRECTED RNA POLYMERASE I,II,III"/>
    <property type="match status" value="1"/>
</dbReference>
<comment type="similarity">
    <text evidence="3">Belongs to the archaeal Rpo11/eukaryotic RPB11/RPC19 RNA polymerase subunit family.</text>
</comment>
<dbReference type="Proteomes" id="UP001497644">
    <property type="component" value="Chromosome 6"/>
</dbReference>
<organism evidence="5 6">
    <name type="scientific">Lasius platythorax</name>
    <dbReference type="NCBI Taxonomy" id="488582"/>
    <lineage>
        <taxon>Eukaryota</taxon>
        <taxon>Metazoa</taxon>
        <taxon>Ecdysozoa</taxon>
        <taxon>Arthropoda</taxon>
        <taxon>Hexapoda</taxon>
        <taxon>Insecta</taxon>
        <taxon>Pterygota</taxon>
        <taxon>Neoptera</taxon>
        <taxon>Endopterygota</taxon>
        <taxon>Hymenoptera</taxon>
        <taxon>Apocrita</taxon>
        <taxon>Aculeata</taxon>
        <taxon>Formicoidea</taxon>
        <taxon>Formicidae</taxon>
        <taxon>Formicinae</taxon>
        <taxon>Lasius</taxon>
        <taxon>Lasius</taxon>
    </lineage>
</organism>
<evidence type="ECO:0000256" key="1">
    <source>
        <dbReference type="ARBA" id="ARBA00022478"/>
    </source>
</evidence>
<dbReference type="GO" id="GO:0046983">
    <property type="term" value="F:protein dimerization activity"/>
    <property type="evidence" value="ECO:0007669"/>
    <property type="project" value="InterPro"/>
</dbReference>
<dbReference type="EMBL" id="OZ034829">
    <property type="protein sequence ID" value="CAL1685488.1"/>
    <property type="molecule type" value="Genomic_DNA"/>
</dbReference>
<evidence type="ECO:0000256" key="2">
    <source>
        <dbReference type="ARBA" id="ARBA00023163"/>
    </source>
</evidence>
<dbReference type="Pfam" id="PF13656">
    <property type="entry name" value="RNA_pol_L_2"/>
    <property type="match status" value="1"/>
</dbReference>
<feature type="domain" description="DNA-directed RNA polymerase RBP11-like dimerisation" evidence="4">
    <location>
        <begin position="17"/>
        <end position="87"/>
    </location>
</feature>
<keyword evidence="6" id="KW-1185">Reference proteome</keyword>
<keyword evidence="1" id="KW-0240">DNA-directed RNA polymerase</keyword>
<gene>
    <name evidence="5" type="ORF">LPLAT_LOCUS10966</name>
</gene>
<dbReference type="AlphaFoldDB" id="A0AAV2P0L9"/>
<dbReference type="GO" id="GO:0005666">
    <property type="term" value="C:RNA polymerase III complex"/>
    <property type="evidence" value="ECO:0007669"/>
    <property type="project" value="TreeGrafter"/>
</dbReference>
<proteinExistence type="inferred from homology"/>
<dbReference type="GO" id="GO:0003899">
    <property type="term" value="F:DNA-directed RNA polymerase activity"/>
    <property type="evidence" value="ECO:0007669"/>
    <property type="project" value="InterPro"/>
</dbReference>
<dbReference type="InterPro" id="IPR036603">
    <property type="entry name" value="RBP11-like"/>
</dbReference>
<keyword evidence="2" id="KW-0804">Transcription</keyword>
<evidence type="ECO:0000313" key="6">
    <source>
        <dbReference type="Proteomes" id="UP001497644"/>
    </source>
</evidence>
<sequence>MEKRLLKIPGNQGITYATFVLVDEGHTLGNALACVINEYPGIKICAYTVPHPAENKIHFNIQTTGENAIEVLKRGLQDLEKICDHTLEIFDNAYKKYKSSSDVPTDTT</sequence>
<dbReference type="GO" id="GO:0006362">
    <property type="term" value="P:transcription elongation by RNA polymerase I"/>
    <property type="evidence" value="ECO:0007669"/>
    <property type="project" value="TreeGrafter"/>
</dbReference>
<dbReference type="InterPro" id="IPR009025">
    <property type="entry name" value="RBP11-like_dimer"/>
</dbReference>
<dbReference type="InterPro" id="IPR033898">
    <property type="entry name" value="RNAP_AC19"/>
</dbReference>
<dbReference type="InterPro" id="IPR022905">
    <property type="entry name" value="Rpo11-like"/>
</dbReference>
<dbReference type="CDD" id="cd07029">
    <property type="entry name" value="RNAP_I_III_AC19"/>
    <property type="match status" value="1"/>
</dbReference>
<dbReference type="HAMAP" id="MF_00261">
    <property type="entry name" value="RNApol_arch_Rpo11"/>
    <property type="match status" value="1"/>
</dbReference>
<name>A0AAV2P0L9_9HYME</name>
<dbReference type="Gene3D" id="3.30.1360.10">
    <property type="entry name" value="RNA polymerase, RBP11-like subunit"/>
    <property type="match status" value="1"/>
</dbReference>
<dbReference type="GO" id="GO:0006383">
    <property type="term" value="P:transcription by RNA polymerase III"/>
    <property type="evidence" value="ECO:0007669"/>
    <property type="project" value="TreeGrafter"/>
</dbReference>
<dbReference type="SUPFAM" id="SSF55257">
    <property type="entry name" value="RBP11-like subunits of RNA polymerase"/>
    <property type="match status" value="1"/>
</dbReference>
<evidence type="ECO:0000313" key="5">
    <source>
        <dbReference type="EMBL" id="CAL1685488.1"/>
    </source>
</evidence>
<accession>A0AAV2P0L9</accession>
<protein>
    <recommendedName>
        <fullName evidence="4">DNA-directed RNA polymerase RBP11-like dimerisation domain-containing protein</fullName>
    </recommendedName>
</protein>
<dbReference type="PANTHER" id="PTHR13946:SF28">
    <property type="entry name" value="DNA-DIRECTED RNA POLYMERASES I AND III SUBUNIT RPAC2"/>
    <property type="match status" value="1"/>
</dbReference>